<sequence>MKSCRFPLTRRKSRQTQFTFLIKKRSHEIRPEPTIISIDPGTNEMVVSVFQGYSPEYSGVKAFALQFP</sequence>
<protein>
    <submittedName>
        <fullName evidence="1">Uncharacterized protein</fullName>
    </submittedName>
</protein>
<dbReference type="EMBL" id="MGDD01000116">
    <property type="protein sequence ID" value="OGL46723.1"/>
    <property type="molecule type" value="Genomic_DNA"/>
</dbReference>
<evidence type="ECO:0000313" key="2">
    <source>
        <dbReference type="Proteomes" id="UP000179266"/>
    </source>
</evidence>
<evidence type="ECO:0000313" key="1">
    <source>
        <dbReference type="EMBL" id="OGL46723.1"/>
    </source>
</evidence>
<dbReference type="Proteomes" id="UP000179266">
    <property type="component" value="Unassembled WGS sequence"/>
</dbReference>
<accession>A0A1F7RYT9</accession>
<comment type="caution">
    <text evidence="1">The sequence shown here is derived from an EMBL/GenBank/DDBJ whole genome shotgun (WGS) entry which is preliminary data.</text>
</comment>
<gene>
    <name evidence="1" type="ORF">A2161_01235</name>
</gene>
<dbReference type="AlphaFoldDB" id="A0A1F7RYT9"/>
<proteinExistence type="predicted"/>
<organism evidence="1 2">
    <name type="scientific">Candidatus Schekmanbacteria bacterium RBG_13_48_7</name>
    <dbReference type="NCBI Taxonomy" id="1817878"/>
    <lineage>
        <taxon>Bacteria</taxon>
        <taxon>Candidatus Schekmaniibacteriota</taxon>
    </lineage>
</organism>
<name>A0A1F7RYT9_9BACT</name>
<reference evidence="1 2" key="1">
    <citation type="journal article" date="2016" name="Nat. Commun.">
        <title>Thousands of microbial genomes shed light on interconnected biogeochemical processes in an aquifer system.</title>
        <authorList>
            <person name="Anantharaman K."/>
            <person name="Brown C.T."/>
            <person name="Hug L.A."/>
            <person name="Sharon I."/>
            <person name="Castelle C.J."/>
            <person name="Probst A.J."/>
            <person name="Thomas B.C."/>
            <person name="Singh A."/>
            <person name="Wilkins M.J."/>
            <person name="Karaoz U."/>
            <person name="Brodie E.L."/>
            <person name="Williams K.H."/>
            <person name="Hubbard S.S."/>
            <person name="Banfield J.F."/>
        </authorList>
    </citation>
    <scope>NUCLEOTIDE SEQUENCE [LARGE SCALE GENOMIC DNA]</scope>
</reference>